<proteinExistence type="predicted"/>
<dbReference type="Proteomes" id="UP000033109">
    <property type="component" value="Chromosome"/>
</dbReference>
<dbReference type="PROSITE" id="PS51257">
    <property type="entry name" value="PROKAR_LIPOPROTEIN"/>
    <property type="match status" value="1"/>
</dbReference>
<dbReference type="Gene3D" id="3.30.160.670">
    <property type="match status" value="1"/>
</dbReference>
<feature type="domain" description="DUF4136" evidence="2">
    <location>
        <begin position="29"/>
        <end position="182"/>
    </location>
</feature>
<dbReference type="STRING" id="400092.PKOR_21885"/>
<reference evidence="3 4" key="1">
    <citation type="journal article" date="2015" name="Sci. Rep.">
        <title>Unraveling adaptation of Pontibacter korlensis to radiation and infertility in desert through complete genome and comparative transcriptomic analysis.</title>
        <authorList>
            <person name="Dai J."/>
            <person name="Dai W."/>
            <person name="Qiu C."/>
            <person name="Yang Z."/>
            <person name="Zhang Y."/>
            <person name="Zhou M."/>
            <person name="Zhang L."/>
            <person name="Fang C."/>
            <person name="Gao Q."/>
            <person name="Yang Q."/>
            <person name="Li X."/>
            <person name="Wang Z."/>
            <person name="Wang Z."/>
            <person name="Jia Z."/>
            <person name="Chen X."/>
        </authorList>
    </citation>
    <scope>NUCLEOTIDE SEQUENCE [LARGE SCALE GENOMIC DNA]</scope>
    <source>
        <strain evidence="3 4">X14-1T</strain>
    </source>
</reference>
<evidence type="ECO:0000256" key="1">
    <source>
        <dbReference type="SAM" id="SignalP"/>
    </source>
</evidence>
<dbReference type="HOGENOM" id="CLU_113282_0_0_10"/>
<dbReference type="EMBL" id="CP009621">
    <property type="protein sequence ID" value="AKD05229.1"/>
    <property type="molecule type" value="Genomic_DNA"/>
</dbReference>
<sequence>MKTSLKLTVLSGIWCLFLAACSPVRVLESEADEGFRLSNYKTFNFFEVETSGEALQPYASQLDYLKQEIVQQLEQRGLQQSSSEPDLNINLGVVVAEKVQTRQTNILTDPPFYIGQRRYTWKSRDVEVGRYQQGTLSLHLVDNARNELVWQGAAEGAVPDDNAAKLQERIREGVQKLIQEIPQ</sequence>
<dbReference type="InterPro" id="IPR025411">
    <property type="entry name" value="DUF4136"/>
</dbReference>
<dbReference type="RefSeq" id="WP_046313526.1">
    <property type="nucleotide sequence ID" value="NZ_CBCSCY010000050.1"/>
</dbReference>
<protein>
    <recommendedName>
        <fullName evidence="2">DUF4136 domain-containing protein</fullName>
    </recommendedName>
</protein>
<accession>A0A0E3ZGZ6</accession>
<dbReference type="AlphaFoldDB" id="A0A0E3ZGZ6"/>
<feature type="chain" id="PRO_5002416803" description="DUF4136 domain-containing protein" evidence="1">
    <location>
        <begin position="23"/>
        <end position="183"/>
    </location>
</feature>
<evidence type="ECO:0000313" key="3">
    <source>
        <dbReference type="EMBL" id="AKD05229.1"/>
    </source>
</evidence>
<organism evidence="3 4">
    <name type="scientific">Pontibacter korlensis</name>
    <dbReference type="NCBI Taxonomy" id="400092"/>
    <lineage>
        <taxon>Bacteria</taxon>
        <taxon>Pseudomonadati</taxon>
        <taxon>Bacteroidota</taxon>
        <taxon>Cytophagia</taxon>
        <taxon>Cytophagales</taxon>
        <taxon>Hymenobacteraceae</taxon>
        <taxon>Pontibacter</taxon>
    </lineage>
</organism>
<dbReference type="Pfam" id="PF13590">
    <property type="entry name" value="DUF4136"/>
    <property type="match status" value="1"/>
</dbReference>
<keyword evidence="4" id="KW-1185">Reference proteome</keyword>
<dbReference type="KEGG" id="pko:PKOR_21885"/>
<dbReference type="PATRIC" id="fig|400092.3.peg.4810"/>
<evidence type="ECO:0000313" key="4">
    <source>
        <dbReference type="Proteomes" id="UP000033109"/>
    </source>
</evidence>
<keyword evidence="1" id="KW-0732">Signal</keyword>
<dbReference type="OrthoDB" id="118896at2"/>
<feature type="signal peptide" evidence="1">
    <location>
        <begin position="1"/>
        <end position="22"/>
    </location>
</feature>
<evidence type="ECO:0000259" key="2">
    <source>
        <dbReference type="Pfam" id="PF13590"/>
    </source>
</evidence>
<name>A0A0E3ZGZ6_9BACT</name>
<gene>
    <name evidence="3" type="ORF">PKOR_21885</name>
</gene>